<keyword evidence="2" id="KW-1185">Reference proteome</keyword>
<proteinExistence type="predicted"/>
<dbReference type="EMBL" id="JANBPG010004212">
    <property type="protein sequence ID" value="KAJ1877290.1"/>
    <property type="molecule type" value="Genomic_DNA"/>
</dbReference>
<gene>
    <name evidence="1" type="ORF">LPJ66_012139</name>
</gene>
<sequence length="132" mass="14217">MTSTPDSATNHQAQIDLLTKELQSNPSDPATLLLQRSAHHGHLGDTASAQRDIAQASALIQDPRYRTEENVVKVEQAFREITLGSQPPISVNGGFEQMTDEQLAEEICDSQVAGAGTGARAKPLEEAVLNRL</sequence>
<accession>A0ACC1HZ60</accession>
<evidence type="ECO:0000313" key="2">
    <source>
        <dbReference type="Proteomes" id="UP001150581"/>
    </source>
</evidence>
<reference evidence="1" key="1">
    <citation type="submission" date="2022-07" db="EMBL/GenBank/DDBJ databases">
        <title>Phylogenomic reconstructions and comparative analyses of Kickxellomycotina fungi.</title>
        <authorList>
            <person name="Reynolds N.K."/>
            <person name="Stajich J.E."/>
            <person name="Barry K."/>
            <person name="Grigoriev I.V."/>
            <person name="Crous P."/>
            <person name="Smith M.E."/>
        </authorList>
    </citation>
    <scope>NUCLEOTIDE SEQUENCE</scope>
    <source>
        <strain evidence="1">Benny 63K</strain>
    </source>
</reference>
<evidence type="ECO:0000313" key="1">
    <source>
        <dbReference type="EMBL" id="KAJ1877290.1"/>
    </source>
</evidence>
<name>A0ACC1HZ60_9FUNG</name>
<comment type="caution">
    <text evidence="1">The sequence shown here is derived from an EMBL/GenBank/DDBJ whole genome shotgun (WGS) entry which is preliminary data.</text>
</comment>
<organism evidence="1 2">
    <name type="scientific">Kickxella alabastrina</name>
    <dbReference type="NCBI Taxonomy" id="61397"/>
    <lineage>
        <taxon>Eukaryota</taxon>
        <taxon>Fungi</taxon>
        <taxon>Fungi incertae sedis</taxon>
        <taxon>Zoopagomycota</taxon>
        <taxon>Kickxellomycotina</taxon>
        <taxon>Kickxellomycetes</taxon>
        <taxon>Kickxellales</taxon>
        <taxon>Kickxellaceae</taxon>
        <taxon>Kickxella</taxon>
    </lineage>
</organism>
<dbReference type="Proteomes" id="UP001150581">
    <property type="component" value="Unassembled WGS sequence"/>
</dbReference>
<protein>
    <submittedName>
        <fullName evidence="1">Uncharacterized protein</fullName>
    </submittedName>
</protein>
<feature type="non-terminal residue" evidence="1">
    <location>
        <position position="132"/>
    </location>
</feature>